<feature type="region of interest" description="Disordered" evidence="1">
    <location>
        <begin position="45"/>
        <end position="68"/>
    </location>
</feature>
<evidence type="ECO:0000313" key="3">
    <source>
        <dbReference type="Proteomes" id="UP001054902"/>
    </source>
</evidence>
<organism evidence="2 3">
    <name type="scientific">Chaetoceros tenuissimus</name>
    <dbReference type="NCBI Taxonomy" id="426638"/>
    <lineage>
        <taxon>Eukaryota</taxon>
        <taxon>Sar</taxon>
        <taxon>Stramenopiles</taxon>
        <taxon>Ochrophyta</taxon>
        <taxon>Bacillariophyta</taxon>
        <taxon>Coscinodiscophyceae</taxon>
        <taxon>Chaetocerotophycidae</taxon>
        <taxon>Chaetocerotales</taxon>
        <taxon>Chaetocerotaceae</taxon>
        <taxon>Chaetoceros</taxon>
    </lineage>
</organism>
<gene>
    <name evidence="2" type="ORF">CTEN210_07966</name>
</gene>
<name>A0AAD3CUW4_9STRA</name>
<comment type="caution">
    <text evidence="2">The sequence shown here is derived from an EMBL/GenBank/DDBJ whole genome shotgun (WGS) entry which is preliminary data.</text>
</comment>
<dbReference type="SUPFAM" id="SSF51905">
    <property type="entry name" value="FAD/NAD(P)-binding domain"/>
    <property type="match status" value="1"/>
</dbReference>
<keyword evidence="3" id="KW-1185">Reference proteome</keyword>
<dbReference type="Gene3D" id="3.90.660.10">
    <property type="match status" value="1"/>
</dbReference>
<sequence length="469" mass="51650">MSASSASSKPSVAIIGGGIAGLSCAAELQRLGKYNPTVFDTGRIRPGGRCSSRFTKDEPKDKGRNRDSILSRYTIDHAAQIITLPRNGFEDFKKQVKIWSGEGGNEQSDIILKKYPRGSVVEIVSGDFDRNKKKGDEKQQKKEKSTPTIRSVNSQYMYYSPKGIGSIPLAIANENNLKIEQDVWISPSNGVKYIGSKDSNYPQWSVQTNGKRFGNFDMVIVAHNGKCADRLMSRTPAKDLHSLLQVNFSPYVPQWGGKKMTLNSIYSLTVAIKSQDGQNLSDVVGKDVMVGFVKNEPDLRLVTNQGKKIQDNSLDHDVEIWTIFSSAKFAKKYKGPQENLPNERVEEVTKLMLEGLERSLGLQEGRIHQGLILDSKLQLWGAAVPLNVWNPSGDLNESNSGFLFDGQHGVGTCGDWLLDPSIPGAYESGRRLARYMSSSWDKEDIGLPSLGGEFRQSRAASGAGIGNVR</sequence>
<reference evidence="2 3" key="1">
    <citation type="journal article" date="2021" name="Sci. Rep.">
        <title>The genome of the diatom Chaetoceros tenuissimus carries an ancient integrated fragment of an extant virus.</title>
        <authorList>
            <person name="Hongo Y."/>
            <person name="Kimura K."/>
            <person name="Takaki Y."/>
            <person name="Yoshida Y."/>
            <person name="Baba S."/>
            <person name="Kobayashi G."/>
            <person name="Nagasaki K."/>
            <person name="Hano T."/>
            <person name="Tomaru Y."/>
        </authorList>
    </citation>
    <scope>NUCLEOTIDE SEQUENCE [LARGE SCALE GENOMIC DNA]</scope>
    <source>
        <strain evidence="2 3">NIES-3715</strain>
    </source>
</reference>
<evidence type="ECO:0000313" key="2">
    <source>
        <dbReference type="EMBL" id="GFH51490.1"/>
    </source>
</evidence>
<dbReference type="Proteomes" id="UP001054902">
    <property type="component" value="Unassembled WGS sequence"/>
</dbReference>
<dbReference type="EMBL" id="BLLK01000045">
    <property type="protein sequence ID" value="GFH51490.1"/>
    <property type="molecule type" value="Genomic_DNA"/>
</dbReference>
<dbReference type="Pfam" id="PF13450">
    <property type="entry name" value="NAD_binding_8"/>
    <property type="match status" value="1"/>
</dbReference>
<protein>
    <recommendedName>
        <fullName evidence="4">Amine oxidase domain-containing protein</fullName>
    </recommendedName>
</protein>
<dbReference type="AlphaFoldDB" id="A0AAD3CUW4"/>
<feature type="compositionally biased region" description="Basic and acidic residues" evidence="1">
    <location>
        <begin position="127"/>
        <end position="145"/>
    </location>
</feature>
<accession>A0AAD3CUW4</accession>
<dbReference type="InterPro" id="IPR036188">
    <property type="entry name" value="FAD/NAD-bd_sf"/>
</dbReference>
<feature type="region of interest" description="Disordered" evidence="1">
    <location>
        <begin position="126"/>
        <end position="147"/>
    </location>
</feature>
<dbReference type="PANTHER" id="PTHR16128">
    <property type="entry name" value="FAD/NAD(P)-BINDING OXIDOREDUCTASE FAMILY PROTEIN"/>
    <property type="match status" value="1"/>
</dbReference>
<dbReference type="Gene3D" id="3.50.50.60">
    <property type="entry name" value="FAD/NAD(P)-binding domain"/>
    <property type="match status" value="1"/>
</dbReference>
<evidence type="ECO:0000256" key="1">
    <source>
        <dbReference type="SAM" id="MobiDB-lite"/>
    </source>
</evidence>
<proteinExistence type="predicted"/>
<evidence type="ECO:0008006" key="4">
    <source>
        <dbReference type="Google" id="ProtNLM"/>
    </source>
</evidence>
<dbReference type="PANTHER" id="PTHR16128:SF5">
    <property type="entry name" value="FAD_NAD(P)-BINDING OXIDOREDUCTASE FAMILY PROTEIN"/>
    <property type="match status" value="1"/>
</dbReference>
<feature type="compositionally biased region" description="Basic and acidic residues" evidence="1">
    <location>
        <begin position="54"/>
        <end position="68"/>
    </location>
</feature>